<evidence type="ECO:0000313" key="1">
    <source>
        <dbReference type="EMBL" id="OLO81173.1"/>
    </source>
</evidence>
<accession>A0ABX3EWP3</accession>
<protein>
    <submittedName>
        <fullName evidence="1">Uncharacterized protein</fullName>
    </submittedName>
</protein>
<comment type="caution">
    <text evidence="1">The sequence shown here is derived from an EMBL/GenBank/DDBJ whole genome shotgun (WGS) entry which is preliminary data.</text>
</comment>
<name>A0ABX3EWP3_ACTNA</name>
<gene>
    <name evidence="1" type="ORF">BKH13_11445</name>
</gene>
<reference evidence="1 2" key="1">
    <citation type="submission" date="2016-12" db="EMBL/GenBank/DDBJ databases">
        <title>Genomic comparison of strains in the 'Actinomyces naeslundii' group.</title>
        <authorList>
            <person name="Mughal S.R."/>
            <person name="Do T."/>
            <person name="Gilbert S.C."/>
            <person name="Witherden E.A."/>
            <person name="Didelot X."/>
            <person name="Beighton D."/>
        </authorList>
    </citation>
    <scope>NUCLEOTIDE SEQUENCE [LARGE SCALE GENOMIC DNA]</scope>
    <source>
        <strain evidence="1 2">WE6B-3</strain>
    </source>
</reference>
<proteinExistence type="predicted"/>
<dbReference type="EMBL" id="MSKX01000036">
    <property type="protein sequence ID" value="OLO81173.1"/>
    <property type="molecule type" value="Genomic_DNA"/>
</dbReference>
<organism evidence="1 2">
    <name type="scientific">Actinomyces naeslundii</name>
    <dbReference type="NCBI Taxonomy" id="1655"/>
    <lineage>
        <taxon>Bacteria</taxon>
        <taxon>Bacillati</taxon>
        <taxon>Actinomycetota</taxon>
        <taxon>Actinomycetes</taxon>
        <taxon>Actinomycetales</taxon>
        <taxon>Actinomycetaceae</taxon>
        <taxon>Actinomyces</taxon>
    </lineage>
</organism>
<dbReference type="RefSeq" id="WP_075410329.1">
    <property type="nucleotide sequence ID" value="NZ_MSKX01000036.1"/>
</dbReference>
<evidence type="ECO:0000313" key="2">
    <source>
        <dbReference type="Proteomes" id="UP000186781"/>
    </source>
</evidence>
<sequence length="319" mass="35775">MSLTRELNKKQSPFRQLVEGCAPALAIAGGRSPEGKRVAERLGFYDLVKARVLAPLPDGVTDARRHSPTVGMAFDIRTRMMLGEFEPRRSASAMGMDVFNHLLAPLLPNGQHISDVLGDAFLEAERLTKDGDDVDQDYASIVFAWCESLYRAGVRAIRSSLGERLSVARNVDEVYDSIPPLMLEDLARLRIVNQRQIKHWRLRMRHGAFFISNPSFSGDFLVGGADGDWFIDDTLFDFKVVDKISAPWVRKVLMQLLGYLILDLDNDYQAKCIGVWLPRQATVRTWDIEEILGNDAGEALAKARRDVLGLPMKRMGMIA</sequence>
<keyword evidence="2" id="KW-1185">Reference proteome</keyword>
<dbReference type="Proteomes" id="UP000186781">
    <property type="component" value="Unassembled WGS sequence"/>
</dbReference>